<dbReference type="EMBL" id="JANF02000081">
    <property type="protein sequence ID" value="KER35310.1"/>
    <property type="molecule type" value="Genomic_DNA"/>
</dbReference>
<reference evidence="3 4" key="1">
    <citation type="submission" date="2014-05" db="EMBL/GenBank/DDBJ databases">
        <title>Genome Announcement of Sphingobium lucknowense F2.</title>
        <authorList>
            <person name="Lal R."/>
            <person name="Negi V."/>
            <person name="Lata P."/>
            <person name="Sangwan N."/>
            <person name="Gupta S.K."/>
            <person name="Rao D.L.N."/>
            <person name="Das S."/>
        </authorList>
    </citation>
    <scope>NUCLEOTIDE SEQUENCE [LARGE SCALE GENOMIC DNA]</scope>
    <source>
        <strain evidence="3 4">F2</strain>
    </source>
</reference>
<accession>A0A8E0WQD3</accession>
<evidence type="ECO:0000256" key="1">
    <source>
        <dbReference type="SAM" id="MobiDB-lite"/>
    </source>
</evidence>
<dbReference type="Proteomes" id="UP000028135">
    <property type="component" value="Unassembled WGS sequence"/>
</dbReference>
<evidence type="ECO:0000256" key="2">
    <source>
        <dbReference type="SAM" id="Phobius"/>
    </source>
</evidence>
<gene>
    <name evidence="3" type="ORF">AL00_17170</name>
</gene>
<comment type="caution">
    <text evidence="3">The sequence shown here is derived from an EMBL/GenBank/DDBJ whole genome shotgun (WGS) entry which is preliminary data.</text>
</comment>
<feature type="transmembrane region" description="Helical" evidence="2">
    <location>
        <begin position="50"/>
        <end position="72"/>
    </location>
</feature>
<feature type="transmembrane region" description="Helical" evidence="2">
    <location>
        <begin position="18"/>
        <end position="38"/>
    </location>
</feature>
<feature type="region of interest" description="Disordered" evidence="1">
    <location>
        <begin position="100"/>
        <end position="122"/>
    </location>
</feature>
<organism evidence="3 4">
    <name type="scientific">Sphingobium indicum F2</name>
    <dbReference type="NCBI Taxonomy" id="1450518"/>
    <lineage>
        <taxon>Bacteria</taxon>
        <taxon>Pseudomonadati</taxon>
        <taxon>Pseudomonadota</taxon>
        <taxon>Alphaproteobacteria</taxon>
        <taxon>Sphingomonadales</taxon>
        <taxon>Sphingomonadaceae</taxon>
        <taxon>Sphingobium</taxon>
    </lineage>
</organism>
<sequence length="122" mass="13741">MRHPEPFKPGRPARKFELYMALGTLSFLLGVAFAILYFHDRGFLGIELSIAAMTFTAAVCIGIVVGLTIEWSTQRRTGARTREIPPPFDIYSVWPPASDSFKSAVSKDQLRPKEKQGSRLRR</sequence>
<name>A0A8E0WQD3_9SPHN</name>
<keyword evidence="2" id="KW-0472">Membrane</keyword>
<keyword evidence="2" id="KW-1133">Transmembrane helix</keyword>
<protein>
    <submittedName>
        <fullName evidence="3">Uncharacterized protein</fullName>
    </submittedName>
</protein>
<proteinExistence type="predicted"/>
<evidence type="ECO:0000313" key="3">
    <source>
        <dbReference type="EMBL" id="KER35310.1"/>
    </source>
</evidence>
<evidence type="ECO:0000313" key="4">
    <source>
        <dbReference type="Proteomes" id="UP000028135"/>
    </source>
</evidence>
<keyword evidence="2" id="KW-0812">Transmembrane</keyword>
<dbReference type="AlphaFoldDB" id="A0A8E0WQD3"/>
<feature type="compositionally biased region" description="Basic and acidic residues" evidence="1">
    <location>
        <begin position="108"/>
        <end position="122"/>
    </location>
</feature>